<keyword evidence="2" id="KW-1185">Reference proteome</keyword>
<evidence type="ECO:0008006" key="3">
    <source>
        <dbReference type="Google" id="ProtNLM"/>
    </source>
</evidence>
<reference evidence="2" key="1">
    <citation type="submission" date="2016-03" db="EMBL/GenBank/DDBJ databases">
        <authorList>
            <person name="Lee Y.-S."/>
            <person name="Choi Y.-L."/>
        </authorList>
    </citation>
    <scope>NUCLEOTIDE SEQUENCE [LARGE SCALE GENOMIC DNA]</scope>
    <source>
        <strain evidence="2">DAU221</strain>
    </source>
</reference>
<dbReference type="STRING" id="252514.A3224_13455"/>
<dbReference type="AlphaFoldDB" id="A0A143HNY2"/>
<sequence length="122" mass="13515">MIKLKYVAVFPILVSLCACTPKEDPNSGIENSDFDIFCDQFTRLVNADDYSELTAQERALKLDAFLTEKLPPSSNAYQAWMAIQNAAADQRSMLYKDAARSAGHSDWSCLAVEQYGSQVGSH</sequence>
<dbReference type="EMBL" id="CP014864">
    <property type="protein sequence ID" value="AMX03445.1"/>
    <property type="molecule type" value="Genomic_DNA"/>
</dbReference>
<dbReference type="RefSeq" id="WP_067155646.1">
    <property type="nucleotide sequence ID" value="NZ_CP014864.1"/>
</dbReference>
<evidence type="ECO:0000313" key="1">
    <source>
        <dbReference type="EMBL" id="AMX03445.1"/>
    </source>
</evidence>
<protein>
    <recommendedName>
        <fullName evidence="3">Lipoprotein</fullName>
    </recommendedName>
</protein>
<proteinExistence type="predicted"/>
<organism evidence="1 2">
    <name type="scientific">Microbulbifer thermotolerans</name>
    <dbReference type="NCBI Taxonomy" id="252514"/>
    <lineage>
        <taxon>Bacteria</taxon>
        <taxon>Pseudomonadati</taxon>
        <taxon>Pseudomonadota</taxon>
        <taxon>Gammaproteobacteria</taxon>
        <taxon>Cellvibrionales</taxon>
        <taxon>Microbulbiferaceae</taxon>
        <taxon>Microbulbifer</taxon>
    </lineage>
</organism>
<evidence type="ECO:0000313" key="2">
    <source>
        <dbReference type="Proteomes" id="UP000076077"/>
    </source>
</evidence>
<accession>A0A143HNY2</accession>
<dbReference type="OrthoDB" id="7094636at2"/>
<dbReference type="GeneID" id="76609045"/>
<name>A0A143HNY2_MICTH</name>
<dbReference type="PROSITE" id="PS51257">
    <property type="entry name" value="PROKAR_LIPOPROTEIN"/>
    <property type="match status" value="1"/>
</dbReference>
<dbReference type="KEGG" id="mthd:A3224_13455"/>
<dbReference type="Proteomes" id="UP000076077">
    <property type="component" value="Chromosome"/>
</dbReference>
<gene>
    <name evidence="1" type="ORF">A3224_13455</name>
</gene>